<gene>
    <name evidence="1" type="ORF">NC653_021706</name>
</gene>
<name>A0AAD6QE41_9ROSI</name>
<comment type="caution">
    <text evidence="1">The sequence shown here is derived from an EMBL/GenBank/DDBJ whole genome shotgun (WGS) entry which is preliminary data.</text>
</comment>
<dbReference type="AlphaFoldDB" id="A0AAD6QE41"/>
<evidence type="ECO:0000313" key="1">
    <source>
        <dbReference type="EMBL" id="KAJ6988882.1"/>
    </source>
</evidence>
<accession>A0AAD6QE41</accession>
<protein>
    <submittedName>
        <fullName evidence="1">Uncharacterized protein</fullName>
    </submittedName>
</protein>
<dbReference type="Proteomes" id="UP001164929">
    <property type="component" value="Chromosome 8"/>
</dbReference>
<organism evidence="1 2">
    <name type="scientific">Populus alba x Populus x berolinensis</name>
    <dbReference type="NCBI Taxonomy" id="444605"/>
    <lineage>
        <taxon>Eukaryota</taxon>
        <taxon>Viridiplantae</taxon>
        <taxon>Streptophyta</taxon>
        <taxon>Embryophyta</taxon>
        <taxon>Tracheophyta</taxon>
        <taxon>Spermatophyta</taxon>
        <taxon>Magnoliopsida</taxon>
        <taxon>eudicotyledons</taxon>
        <taxon>Gunneridae</taxon>
        <taxon>Pentapetalae</taxon>
        <taxon>rosids</taxon>
        <taxon>fabids</taxon>
        <taxon>Malpighiales</taxon>
        <taxon>Salicaceae</taxon>
        <taxon>Saliceae</taxon>
        <taxon>Populus</taxon>
    </lineage>
</organism>
<sequence length="101" mass="11076">MWAGEASEKGPLALKIPSSVPASIYSMTRGSKTPCSCINLRQCHDYHVLERRVFTYPLNRSVRHGLRQGLDSTIHSTYGGTASASAEFNASFYGGHSEAIW</sequence>
<keyword evidence="2" id="KW-1185">Reference proteome</keyword>
<proteinExistence type="predicted"/>
<dbReference type="EMBL" id="JAQIZT010000008">
    <property type="protein sequence ID" value="KAJ6988882.1"/>
    <property type="molecule type" value="Genomic_DNA"/>
</dbReference>
<evidence type="ECO:0000313" key="2">
    <source>
        <dbReference type="Proteomes" id="UP001164929"/>
    </source>
</evidence>
<reference evidence="1" key="1">
    <citation type="journal article" date="2023" name="Mol. Ecol. Resour.">
        <title>Chromosome-level genome assembly of a triploid poplar Populus alba 'Berolinensis'.</title>
        <authorList>
            <person name="Chen S."/>
            <person name="Yu Y."/>
            <person name="Wang X."/>
            <person name="Wang S."/>
            <person name="Zhang T."/>
            <person name="Zhou Y."/>
            <person name="He R."/>
            <person name="Meng N."/>
            <person name="Wang Y."/>
            <person name="Liu W."/>
            <person name="Liu Z."/>
            <person name="Liu J."/>
            <person name="Guo Q."/>
            <person name="Huang H."/>
            <person name="Sederoff R.R."/>
            <person name="Wang G."/>
            <person name="Qu G."/>
            <person name="Chen S."/>
        </authorList>
    </citation>
    <scope>NUCLEOTIDE SEQUENCE</scope>
    <source>
        <strain evidence="1">SC-2020</strain>
    </source>
</reference>